<dbReference type="InterPro" id="IPR013783">
    <property type="entry name" value="Ig-like_fold"/>
</dbReference>
<dbReference type="Pfam" id="PF07654">
    <property type="entry name" value="C1-set"/>
    <property type="match status" value="1"/>
</dbReference>
<evidence type="ECO:0000313" key="4">
    <source>
        <dbReference type="Proteomes" id="UP000567872"/>
    </source>
</evidence>
<sequence length="145" mass="15596">FLAASRLLLPLQEGKSRQPFRCRAEHPQGTASVEVGNPGPSFPNAHPTVVTIHPPSHEDFEGPYRNSSLLCQVRGPRRSTDITWLKNGAPVATGVTTTALMADGRGAYITNSWVSVTEADWNAGTVYTCQADGEMRNSSKALECG</sequence>
<dbReference type="OrthoDB" id="9378418at2759"/>
<organism evidence="3 4">
    <name type="scientific">Anseranas semipalmata</name>
    <name type="common">Magpie goose</name>
    <name type="synonym">Anas semipalmata</name>
    <dbReference type="NCBI Taxonomy" id="8851"/>
    <lineage>
        <taxon>Eukaryota</taxon>
        <taxon>Metazoa</taxon>
        <taxon>Chordata</taxon>
        <taxon>Craniata</taxon>
        <taxon>Vertebrata</taxon>
        <taxon>Euteleostomi</taxon>
        <taxon>Archelosauria</taxon>
        <taxon>Archosauria</taxon>
        <taxon>Dinosauria</taxon>
        <taxon>Saurischia</taxon>
        <taxon>Theropoda</taxon>
        <taxon>Coelurosauria</taxon>
        <taxon>Aves</taxon>
        <taxon>Neognathae</taxon>
        <taxon>Galloanserae</taxon>
        <taxon>Anseriformes</taxon>
        <taxon>Anseranatidae</taxon>
        <taxon>Anseranas</taxon>
    </lineage>
</organism>
<dbReference type="AlphaFoldDB" id="A0A7K9UNJ7"/>
<dbReference type="InterPro" id="IPR003597">
    <property type="entry name" value="Ig_C1-set"/>
</dbReference>
<feature type="non-terminal residue" evidence="3">
    <location>
        <position position="1"/>
    </location>
</feature>
<keyword evidence="1" id="KW-0393">Immunoglobulin domain</keyword>
<dbReference type="InterPro" id="IPR007110">
    <property type="entry name" value="Ig-like_dom"/>
</dbReference>
<dbReference type="PANTHER" id="PTHR23411">
    <property type="entry name" value="TAPASIN"/>
    <property type="match status" value="1"/>
</dbReference>
<dbReference type="Gene3D" id="2.60.40.10">
    <property type="entry name" value="Immunoglobulins"/>
    <property type="match status" value="1"/>
</dbReference>
<dbReference type="EMBL" id="VXAA01000615">
    <property type="protein sequence ID" value="NXI61980.1"/>
    <property type="molecule type" value="Genomic_DNA"/>
</dbReference>
<protein>
    <submittedName>
        <fullName evidence="3">IGHM protein</fullName>
    </submittedName>
</protein>
<evidence type="ECO:0000313" key="3">
    <source>
        <dbReference type="EMBL" id="NXI61980.1"/>
    </source>
</evidence>
<dbReference type="InterPro" id="IPR036179">
    <property type="entry name" value="Ig-like_dom_sf"/>
</dbReference>
<keyword evidence="4" id="KW-1185">Reference proteome</keyword>
<gene>
    <name evidence="3" type="primary">Ighm</name>
    <name evidence="3" type="ORF">ANSSEM_R16053</name>
</gene>
<dbReference type="Proteomes" id="UP000567872">
    <property type="component" value="Unassembled WGS sequence"/>
</dbReference>
<dbReference type="SMART" id="SM00407">
    <property type="entry name" value="IGc1"/>
    <property type="match status" value="1"/>
</dbReference>
<comment type="caution">
    <text evidence="3">The sequence shown here is derived from an EMBL/GenBank/DDBJ whole genome shotgun (WGS) entry which is preliminary data.</text>
</comment>
<dbReference type="SUPFAM" id="SSF48726">
    <property type="entry name" value="Immunoglobulin"/>
    <property type="match status" value="1"/>
</dbReference>
<proteinExistence type="predicted"/>
<evidence type="ECO:0000259" key="2">
    <source>
        <dbReference type="PROSITE" id="PS50835"/>
    </source>
</evidence>
<feature type="non-terminal residue" evidence="3">
    <location>
        <position position="145"/>
    </location>
</feature>
<feature type="domain" description="Ig-like" evidence="2">
    <location>
        <begin position="47"/>
        <end position="143"/>
    </location>
</feature>
<evidence type="ECO:0000256" key="1">
    <source>
        <dbReference type="ARBA" id="ARBA00023319"/>
    </source>
</evidence>
<name>A0A7K9UNJ7_ANSSE</name>
<accession>A0A7K9UNJ7</accession>
<dbReference type="PROSITE" id="PS50835">
    <property type="entry name" value="IG_LIKE"/>
    <property type="match status" value="1"/>
</dbReference>
<reference evidence="3 4" key="1">
    <citation type="submission" date="2019-09" db="EMBL/GenBank/DDBJ databases">
        <title>Bird 10,000 Genomes (B10K) Project - Family phase.</title>
        <authorList>
            <person name="Zhang G."/>
        </authorList>
    </citation>
    <scope>NUCLEOTIDE SEQUENCE [LARGE SCALE GENOMIC DNA]</scope>
    <source>
        <strain evidence="3">B10K-DU-001-57</strain>
        <tissue evidence="3">Muscle</tissue>
    </source>
</reference>
<dbReference type="InterPro" id="IPR050380">
    <property type="entry name" value="Immune_Resp_Modulators"/>
</dbReference>